<protein>
    <submittedName>
        <fullName evidence="1">Uncharacterized protein</fullName>
    </submittedName>
</protein>
<sequence length="111" mass="12686">MPRDDYYDDLWKNLETPGYMHEFLSNNNPFVLALFTRAARMTFTRDGAPKSCPNKTCRKSGQCHIILRHKATNCTSSVGISQRAADEFKAILLYLIDIGSNPPEIDYGRRE</sequence>
<dbReference type="Proteomes" id="UP000094412">
    <property type="component" value="Unassembled WGS sequence"/>
</dbReference>
<organism evidence="1 2">
    <name type="scientific">Mesorhizobium hungaricum</name>
    <dbReference type="NCBI Taxonomy" id="1566387"/>
    <lineage>
        <taxon>Bacteria</taxon>
        <taxon>Pseudomonadati</taxon>
        <taxon>Pseudomonadota</taxon>
        <taxon>Alphaproteobacteria</taxon>
        <taxon>Hyphomicrobiales</taxon>
        <taxon>Phyllobacteriaceae</taxon>
        <taxon>Mesorhizobium</taxon>
    </lineage>
</organism>
<reference evidence="1 2" key="1">
    <citation type="submission" date="2016-08" db="EMBL/GenBank/DDBJ databases">
        <title>Whole genome sequence of Mesorhizobium sp. strain UASWS1009 isolated from industrial sewage.</title>
        <authorList>
            <person name="Crovadore J."/>
            <person name="Calmin G."/>
            <person name="Chablais R."/>
            <person name="Cochard B."/>
            <person name="Lefort F."/>
        </authorList>
    </citation>
    <scope>NUCLEOTIDE SEQUENCE [LARGE SCALE GENOMIC DNA]</scope>
    <source>
        <strain evidence="1 2">UASWS1009</strain>
    </source>
</reference>
<dbReference type="AlphaFoldDB" id="A0A1C2ECL6"/>
<name>A0A1C2ECL6_9HYPH</name>
<gene>
    <name evidence="1" type="ORF">QV13_01405</name>
</gene>
<keyword evidence="2" id="KW-1185">Reference proteome</keyword>
<dbReference type="EMBL" id="MDEO01000020">
    <property type="protein sequence ID" value="OCX24707.1"/>
    <property type="molecule type" value="Genomic_DNA"/>
</dbReference>
<evidence type="ECO:0000313" key="2">
    <source>
        <dbReference type="Proteomes" id="UP000094412"/>
    </source>
</evidence>
<dbReference type="RefSeq" id="WP_024927233.1">
    <property type="nucleotide sequence ID" value="NZ_MDEO01000020.1"/>
</dbReference>
<proteinExistence type="predicted"/>
<evidence type="ECO:0000313" key="1">
    <source>
        <dbReference type="EMBL" id="OCX24707.1"/>
    </source>
</evidence>
<accession>A0A1C2ECL6</accession>
<comment type="caution">
    <text evidence="1">The sequence shown here is derived from an EMBL/GenBank/DDBJ whole genome shotgun (WGS) entry which is preliminary data.</text>
</comment>